<dbReference type="PROSITE" id="PS00211">
    <property type="entry name" value="ABC_TRANSPORTER_1"/>
    <property type="match status" value="2"/>
</dbReference>
<dbReference type="CDD" id="cd03257">
    <property type="entry name" value="ABC_NikE_OppD_transporters"/>
    <property type="match status" value="2"/>
</dbReference>
<dbReference type="RefSeq" id="WP_260729152.1">
    <property type="nucleotide sequence ID" value="NZ_BAAABS010000028.1"/>
</dbReference>
<dbReference type="EMBL" id="CP073721">
    <property type="protein sequence ID" value="UWZ39723.1"/>
    <property type="molecule type" value="Genomic_DNA"/>
</dbReference>
<feature type="domain" description="ABC transporter" evidence="5">
    <location>
        <begin position="1"/>
        <end position="250"/>
    </location>
</feature>
<dbReference type="Proteomes" id="UP001058271">
    <property type="component" value="Chromosome"/>
</dbReference>
<dbReference type="GO" id="GO:0005524">
    <property type="term" value="F:ATP binding"/>
    <property type="evidence" value="ECO:0007669"/>
    <property type="project" value="UniProtKB-KW"/>
</dbReference>
<dbReference type="PANTHER" id="PTHR43776">
    <property type="entry name" value="TRANSPORT ATP-BINDING PROTEIN"/>
    <property type="match status" value="1"/>
</dbReference>
<dbReference type="InterPro" id="IPR017871">
    <property type="entry name" value="ABC_transporter-like_CS"/>
</dbReference>
<dbReference type="Pfam" id="PF08352">
    <property type="entry name" value="oligo_HPY"/>
    <property type="match status" value="1"/>
</dbReference>
<dbReference type="InterPro" id="IPR013563">
    <property type="entry name" value="Oligopep_ABC_C"/>
</dbReference>
<comment type="similarity">
    <text evidence="1">Belongs to the ABC transporter superfamily.</text>
</comment>
<gene>
    <name evidence="6" type="ORF">Drose_16780</name>
</gene>
<name>A0ABY5ZG93_9ACTN</name>
<dbReference type="SMART" id="SM00382">
    <property type="entry name" value="AAA"/>
    <property type="match status" value="2"/>
</dbReference>
<feature type="domain" description="ABC transporter" evidence="5">
    <location>
        <begin position="341"/>
        <end position="580"/>
    </location>
</feature>
<dbReference type="SUPFAM" id="SSF52540">
    <property type="entry name" value="P-loop containing nucleoside triphosphate hydrolases"/>
    <property type="match status" value="2"/>
</dbReference>
<keyword evidence="7" id="KW-1185">Reference proteome</keyword>
<dbReference type="NCBIfam" id="TIGR01727">
    <property type="entry name" value="oligo_HPY"/>
    <property type="match status" value="1"/>
</dbReference>
<reference evidence="6" key="1">
    <citation type="submission" date="2021-04" db="EMBL/GenBank/DDBJ databases">
        <title>Biosynthetic gene clusters of Dactylosporangioum roseum.</title>
        <authorList>
            <person name="Hartkoorn R.C."/>
            <person name="Beaudoing E."/>
            <person name="Hot D."/>
            <person name="Moureu S."/>
        </authorList>
    </citation>
    <scope>NUCLEOTIDE SEQUENCE</scope>
    <source>
        <strain evidence="6">NRRL B-16295</strain>
    </source>
</reference>
<evidence type="ECO:0000256" key="1">
    <source>
        <dbReference type="ARBA" id="ARBA00005417"/>
    </source>
</evidence>
<dbReference type="InterPro" id="IPR003593">
    <property type="entry name" value="AAA+_ATPase"/>
</dbReference>
<keyword evidence="4 6" id="KW-0067">ATP-binding</keyword>
<evidence type="ECO:0000256" key="3">
    <source>
        <dbReference type="ARBA" id="ARBA00022741"/>
    </source>
</evidence>
<keyword evidence="3" id="KW-0547">Nucleotide-binding</keyword>
<dbReference type="Pfam" id="PF00005">
    <property type="entry name" value="ABC_tran"/>
    <property type="match status" value="2"/>
</dbReference>
<evidence type="ECO:0000256" key="4">
    <source>
        <dbReference type="ARBA" id="ARBA00022840"/>
    </source>
</evidence>
<proteinExistence type="inferred from homology"/>
<accession>A0ABY5ZG93</accession>
<evidence type="ECO:0000313" key="6">
    <source>
        <dbReference type="EMBL" id="UWZ39723.1"/>
    </source>
</evidence>
<dbReference type="PANTHER" id="PTHR43776:SF7">
    <property type="entry name" value="D,D-DIPEPTIDE TRANSPORT ATP-BINDING PROTEIN DDPF-RELATED"/>
    <property type="match status" value="1"/>
</dbReference>
<sequence>MRVENLQIQYRGQSAATVRGVSLELRPGHIMGLVGESGCGKSTLARTLMGMPPEGAEIVDGRILLDGVDLLRLNPADLRAYWGMRIAYISQDPSSALNPTRTVRKQILDTLTWHGRSRGAERAQRLGETLAMVGFTEAEKNLLDRFPSQLSGGQRQRLALATALACNPQVLILDEPTTGLDVSTQARLVALLKAAISATQTAVLWVSHDLALMNEVGSEIAVMYAGQVVERGPAKLVCAKARHPYTRALLAATPNVRTSALSKGIRGQVPDPFHAEGCGFRDRCDFAVVACDTGNISMYDITPKHEARCLRLDEIEEGNRDDVDASPGRGLVRPTVDTPVLRAKNLVVAYRGARTRALDDVSLELWPGEILGVVGESGSGKSTLLRALGGFTPVDSGEVRLDGVTLAPRIEKRSRKHRRRVQMIFQHADQALNPRHTVREILGRARYVTTQSRDVQTDVTELLHRVRLSASLLDRYSGELSGGQRQRLAIARALAVDPEVLLCDEITSALDVSVQAAILNLVRDLVDGQGLSAIFVSHNLGAVRSICDRTAVMQQGQVVELNASDDVWDGPTHAYTKHLIEVTPLLT</sequence>
<dbReference type="InterPro" id="IPR003439">
    <property type="entry name" value="ABC_transporter-like_ATP-bd"/>
</dbReference>
<dbReference type="NCBIfam" id="NF008453">
    <property type="entry name" value="PRK11308.1"/>
    <property type="match status" value="2"/>
</dbReference>
<dbReference type="PROSITE" id="PS50893">
    <property type="entry name" value="ABC_TRANSPORTER_2"/>
    <property type="match status" value="2"/>
</dbReference>
<dbReference type="InterPro" id="IPR027417">
    <property type="entry name" value="P-loop_NTPase"/>
</dbReference>
<protein>
    <submittedName>
        <fullName evidence="6">ABC transporter ATP-binding protein</fullName>
    </submittedName>
</protein>
<organism evidence="6 7">
    <name type="scientific">Dactylosporangium roseum</name>
    <dbReference type="NCBI Taxonomy" id="47989"/>
    <lineage>
        <taxon>Bacteria</taxon>
        <taxon>Bacillati</taxon>
        <taxon>Actinomycetota</taxon>
        <taxon>Actinomycetes</taxon>
        <taxon>Micromonosporales</taxon>
        <taxon>Micromonosporaceae</taxon>
        <taxon>Dactylosporangium</taxon>
    </lineage>
</organism>
<evidence type="ECO:0000256" key="2">
    <source>
        <dbReference type="ARBA" id="ARBA00022448"/>
    </source>
</evidence>
<dbReference type="Gene3D" id="3.40.50.300">
    <property type="entry name" value="P-loop containing nucleotide triphosphate hydrolases"/>
    <property type="match status" value="2"/>
</dbReference>
<keyword evidence="2" id="KW-0813">Transport</keyword>
<evidence type="ECO:0000313" key="7">
    <source>
        <dbReference type="Proteomes" id="UP001058271"/>
    </source>
</evidence>
<dbReference type="InterPro" id="IPR050319">
    <property type="entry name" value="ABC_transp_ATP-bind"/>
</dbReference>
<evidence type="ECO:0000259" key="5">
    <source>
        <dbReference type="PROSITE" id="PS50893"/>
    </source>
</evidence>